<dbReference type="SUPFAM" id="SSF53756">
    <property type="entry name" value="UDP-Glycosyltransferase/glycogen phosphorylase"/>
    <property type="match status" value="1"/>
</dbReference>
<proteinExistence type="predicted"/>
<accession>A0A1I4MP61</accession>
<keyword evidence="2" id="KW-1185">Reference proteome</keyword>
<protein>
    <submittedName>
        <fullName evidence="1">Glycosyltransferase involved in cell wall bisynthesis</fullName>
    </submittedName>
</protein>
<evidence type="ECO:0000313" key="1">
    <source>
        <dbReference type="EMBL" id="SFM05018.1"/>
    </source>
</evidence>
<dbReference type="Proteomes" id="UP000199520">
    <property type="component" value="Unassembled WGS sequence"/>
</dbReference>
<dbReference type="OrthoDB" id="6385861at2"/>
<dbReference type="GO" id="GO:0016740">
    <property type="term" value="F:transferase activity"/>
    <property type="evidence" value="ECO:0007669"/>
    <property type="project" value="UniProtKB-KW"/>
</dbReference>
<dbReference type="PANTHER" id="PTHR12526">
    <property type="entry name" value="GLYCOSYLTRANSFERASE"/>
    <property type="match status" value="1"/>
</dbReference>
<keyword evidence="1" id="KW-0808">Transferase</keyword>
<name>A0A1I4MP61_9FIRM</name>
<dbReference type="AlphaFoldDB" id="A0A1I4MP61"/>
<sequence>MKIAYLLTWDIYSNDGVTKKVNQQVKEWRNLGHTIEIFCVLPKNNQQNKQNEKCKLNSNIYELLNNTIFLKFIGPGNLIKSILDFQPDIMYLRFETFKLYIYKLINIIPTVVEINTNDIAEIRLVAQRNCKYKINYYYNLLTRGYLFRNVSGIVGVTSELIHLASIEKYEKPAIDVPNGIDTLKFPLLKQLRQSNEIPHLVFMGTPGQSWHGVDKILYLAKKTIGKLEFHIIGLEEKGRKSENVTFYGYLSKDEYEKVLKKADVGIGTLALHRNKMNEACPLKVREYLSYGLPIIIGYKDSAFNSLKMLPEWVLQLSNCENNVKDSVDKIVEFAKQVKDKIIDKNECSIIDIKSTEKRRIEFIMQIWQRGMLNK</sequence>
<organism evidence="1 2">
    <name type="scientific">Pelosinus propionicus DSM 13327</name>
    <dbReference type="NCBI Taxonomy" id="1123291"/>
    <lineage>
        <taxon>Bacteria</taxon>
        <taxon>Bacillati</taxon>
        <taxon>Bacillota</taxon>
        <taxon>Negativicutes</taxon>
        <taxon>Selenomonadales</taxon>
        <taxon>Sporomusaceae</taxon>
        <taxon>Pelosinus</taxon>
    </lineage>
</organism>
<dbReference type="STRING" id="1123291.SAMN04490355_10365"/>
<dbReference type="RefSeq" id="WP_090940105.1">
    <property type="nucleotide sequence ID" value="NZ_FOTS01000036.1"/>
</dbReference>
<dbReference type="Gene3D" id="3.40.50.2000">
    <property type="entry name" value="Glycogen Phosphorylase B"/>
    <property type="match status" value="2"/>
</dbReference>
<gene>
    <name evidence="1" type="ORF">SAMN04490355_10365</name>
</gene>
<evidence type="ECO:0000313" key="2">
    <source>
        <dbReference type="Proteomes" id="UP000199520"/>
    </source>
</evidence>
<reference evidence="2" key="1">
    <citation type="submission" date="2016-10" db="EMBL/GenBank/DDBJ databases">
        <authorList>
            <person name="Varghese N."/>
            <person name="Submissions S."/>
        </authorList>
    </citation>
    <scope>NUCLEOTIDE SEQUENCE [LARGE SCALE GENOMIC DNA]</scope>
    <source>
        <strain evidence="2">DSM 13327</strain>
    </source>
</reference>
<dbReference type="EMBL" id="FOTS01000036">
    <property type="protein sequence ID" value="SFM05018.1"/>
    <property type="molecule type" value="Genomic_DNA"/>
</dbReference>